<evidence type="ECO:0000313" key="3">
    <source>
        <dbReference type="Proteomes" id="UP001642540"/>
    </source>
</evidence>
<gene>
    <name evidence="2" type="ORF">ODALV1_LOCUS26357</name>
</gene>
<feature type="domain" description="F-box" evidence="1">
    <location>
        <begin position="97"/>
        <end position="121"/>
    </location>
</feature>
<comment type="caution">
    <text evidence="2">The sequence shown here is derived from an EMBL/GenBank/DDBJ whole genome shotgun (WGS) entry which is preliminary data.</text>
</comment>
<name>A0ABP1RV08_9HEXA</name>
<feature type="domain" description="F-box" evidence="1">
    <location>
        <begin position="51"/>
        <end position="86"/>
    </location>
</feature>
<evidence type="ECO:0000259" key="1">
    <source>
        <dbReference type="Pfam" id="PF00646"/>
    </source>
</evidence>
<dbReference type="Pfam" id="PF00646">
    <property type="entry name" value="F-box"/>
    <property type="match status" value="2"/>
</dbReference>
<dbReference type="Proteomes" id="UP001642540">
    <property type="component" value="Unassembled WGS sequence"/>
</dbReference>
<accession>A0ABP1RV08</accession>
<protein>
    <recommendedName>
        <fullName evidence="1">F-box domain-containing protein</fullName>
    </recommendedName>
</protein>
<organism evidence="2 3">
    <name type="scientific">Orchesella dallaii</name>
    <dbReference type="NCBI Taxonomy" id="48710"/>
    <lineage>
        <taxon>Eukaryota</taxon>
        <taxon>Metazoa</taxon>
        <taxon>Ecdysozoa</taxon>
        <taxon>Arthropoda</taxon>
        <taxon>Hexapoda</taxon>
        <taxon>Collembola</taxon>
        <taxon>Entomobryomorpha</taxon>
        <taxon>Entomobryoidea</taxon>
        <taxon>Orchesellidae</taxon>
        <taxon>Orchesellinae</taxon>
        <taxon>Orchesella</taxon>
    </lineage>
</organism>
<evidence type="ECO:0000313" key="2">
    <source>
        <dbReference type="EMBL" id="CAL8136253.1"/>
    </source>
</evidence>
<keyword evidence="3" id="KW-1185">Reference proteome</keyword>
<sequence length="476" mass="55904">MEDPSSPFRKRVKLEEAKEEETEEMSLLLIPETRKIINLVSYQSPKTSPMLVPEIWDKILLHVSLTDYLAAINSCPEWNQLLNSRKTTELFSMVLPFIMKFLPKKDFLTLRLVCQDWKRKCEIIYDNHPARLERATSDLQFPKLSRDGKLLLSDDDGIKFQSVESFQRFTSEMGNDCGNPFPGRCVWLLTKKLENPDSEEVEEEVYNPQIELDYWNAINQLLLQFGEHIWYLRLDYWFCDNGMVETRLRNMLLQVPNLKRLQLRFVDQINDFKNSVEFNRRAAEFYRQNPPPKLENLEPVPLPNLVELQAEICYFELPALKEASPKLESLGLHLQLEYGVVYDTEYQDEPFDDSDDDDEDHDAVDNNIGVVFKGLHIFADTLKELELFYYPLTSNVNTIKFKVVLPKLEKLCIVYPLPIHHLLELKALKYLEIDESLIFQNKTYCCDIFERLPKLEKVVHTDNGKMRVVVRPLKND</sequence>
<proteinExistence type="predicted"/>
<dbReference type="InterPro" id="IPR001810">
    <property type="entry name" value="F-box_dom"/>
</dbReference>
<dbReference type="EMBL" id="CAXLJM020000111">
    <property type="protein sequence ID" value="CAL8136253.1"/>
    <property type="molecule type" value="Genomic_DNA"/>
</dbReference>
<reference evidence="2 3" key="1">
    <citation type="submission" date="2024-08" db="EMBL/GenBank/DDBJ databases">
        <authorList>
            <person name="Cucini C."/>
            <person name="Frati F."/>
        </authorList>
    </citation>
    <scope>NUCLEOTIDE SEQUENCE [LARGE SCALE GENOMIC DNA]</scope>
</reference>
<dbReference type="SUPFAM" id="SSF52047">
    <property type="entry name" value="RNI-like"/>
    <property type="match status" value="1"/>
</dbReference>